<evidence type="ECO:0000256" key="6">
    <source>
        <dbReference type="ARBA" id="ARBA00022927"/>
    </source>
</evidence>
<dbReference type="EMBL" id="JAVRBK010000007">
    <property type="protein sequence ID" value="KAK5640984.1"/>
    <property type="molecule type" value="Genomic_DNA"/>
</dbReference>
<sequence>MQKTEGIEKDAPGIMRKSQTDKESLISLEHLMEEFFTHSTSNNRKHDIETQLNSFSSQRDCWKLCVYFLTHTSSQYVSMYALSTIESVINRQWTALEWEHRVQLKNALYNYLIEQGATAPHFLRNKLAKLIVDIARLDWPHFYPEFFPNIIQLLQSTDGQLLGLVMLHITSEEFMSSRPDLSSYRKEELTKLLQQNIPQIFQILCTILENLGIKPRHATTATPPPSPTHPGAAPVLTRELLTASFRPDNKFVTRECLGTIQHLFTWAHLAAIPLPLIKNIFYFTNISTYAQDDDDMCVLAMSALNELFYRKCTPPGTQNLFTQLYHHTVQLLRDIVCPNSCRIETLGNDFVDKLSELLALLVEQHLWRLEAEPGFSALDFLSLLYQLTIQLPSLRCYLRCLTVWVAFIKQLKPQNTHKYSEALLGLVSVVLNKMQFTYNLSQLEEMDNEPSDESETEWEVFLNTSVEVIAMVAEYAPVETFNEVLLKWRAANDVYCLLENAIDDRSCTLKIEPSENVRLHCILRDLSSLTQTLARLSSMFTDQDNDYYKSSAPIIDSLVHSLIKSASVATNTRFHLLKSRLNADFIEVHSQTLAALKTWMPWIPLNNEIMSQYLKQLLAITLPLLRGGVQYPGKVTHSAAHLLLSLSNVVFPPSLVILPTVVEYIHIAPTMKYNGTHTREVVNNAVCNILIRPWGELSQVDSSHRNTLINTFFDGLTRDFRELGPHSTEGKVREVVSNTLPLLSHIIDFAKDFPSQSKKLLYMGIKSSVDTALQVFPNYSAILEVSDHILVLFVNVLSVLQQQVGVESIKHAVEVFLDVAVRQQQSKNLSGLDKLLQILQIVVESPGSSYKGFLPGILQLCMQHVYPLAISQASEHPDVIIALLTLLHSILVHRWQYFYISQVRLGHSPGCSELDIGPDSPQQPAQLVAVLQVFGQSLMQPDINTFRTSLAALENLQVKWKLYNKTLFRQQLLHQFLTVLSHTLLDRSHTLFTDDILLAIYNMAGVNFQIFFNTFLIEFLDSVNGLTSTQRDSLKQSFNHETDMPTFIQNFQRFINDLRCYRLCNVSIPLGSVIL</sequence>
<dbReference type="Pfam" id="PF08389">
    <property type="entry name" value="Xpo1"/>
    <property type="match status" value="1"/>
</dbReference>
<evidence type="ECO:0000256" key="2">
    <source>
        <dbReference type="ARBA" id="ARBA00004496"/>
    </source>
</evidence>
<evidence type="ECO:0000256" key="5">
    <source>
        <dbReference type="ARBA" id="ARBA00022490"/>
    </source>
</evidence>
<feature type="domain" description="Importin N-terminal" evidence="8">
    <location>
        <begin position="48"/>
        <end position="114"/>
    </location>
</feature>
<evidence type="ECO:0000256" key="1">
    <source>
        <dbReference type="ARBA" id="ARBA00004123"/>
    </source>
</evidence>
<dbReference type="InterPro" id="IPR016024">
    <property type="entry name" value="ARM-type_fold"/>
</dbReference>
<dbReference type="GO" id="GO:0006611">
    <property type="term" value="P:protein export from nucleus"/>
    <property type="evidence" value="ECO:0007669"/>
    <property type="project" value="InterPro"/>
</dbReference>
<name>A0AAN7VCQ1_9COLE</name>
<keyword evidence="6" id="KW-0653">Protein transport</keyword>
<dbReference type="Proteomes" id="UP001329430">
    <property type="component" value="Chromosome 7"/>
</dbReference>
<keyword evidence="4" id="KW-0813">Transport</keyword>
<dbReference type="InterPro" id="IPR040016">
    <property type="entry name" value="XPO6"/>
</dbReference>
<dbReference type="InterPro" id="IPR011989">
    <property type="entry name" value="ARM-like"/>
</dbReference>
<dbReference type="PANTHER" id="PTHR21452">
    <property type="entry name" value="EXPORTIN-6"/>
    <property type="match status" value="1"/>
</dbReference>
<dbReference type="PROSITE" id="PS50166">
    <property type="entry name" value="IMPORTIN_B_NT"/>
    <property type="match status" value="1"/>
</dbReference>
<dbReference type="InterPro" id="IPR013598">
    <property type="entry name" value="Exportin-1/Importin-b-like"/>
</dbReference>
<dbReference type="Pfam" id="PF03810">
    <property type="entry name" value="IBN_N"/>
    <property type="match status" value="1"/>
</dbReference>
<dbReference type="AlphaFoldDB" id="A0AAN7VCQ1"/>
<dbReference type="SMART" id="SM00913">
    <property type="entry name" value="IBN_N"/>
    <property type="match status" value="1"/>
</dbReference>
<proteinExistence type="inferred from homology"/>
<accession>A0AAN7VCQ1</accession>
<organism evidence="9 10">
    <name type="scientific">Pyrocoelia pectoralis</name>
    <dbReference type="NCBI Taxonomy" id="417401"/>
    <lineage>
        <taxon>Eukaryota</taxon>
        <taxon>Metazoa</taxon>
        <taxon>Ecdysozoa</taxon>
        <taxon>Arthropoda</taxon>
        <taxon>Hexapoda</taxon>
        <taxon>Insecta</taxon>
        <taxon>Pterygota</taxon>
        <taxon>Neoptera</taxon>
        <taxon>Endopterygota</taxon>
        <taxon>Coleoptera</taxon>
        <taxon>Polyphaga</taxon>
        <taxon>Elateriformia</taxon>
        <taxon>Elateroidea</taxon>
        <taxon>Lampyridae</taxon>
        <taxon>Lampyrinae</taxon>
        <taxon>Pyrocoelia</taxon>
    </lineage>
</organism>
<evidence type="ECO:0000259" key="8">
    <source>
        <dbReference type="PROSITE" id="PS50166"/>
    </source>
</evidence>
<keyword evidence="7" id="KW-0539">Nucleus</keyword>
<comment type="caution">
    <text evidence="9">The sequence shown here is derived from an EMBL/GenBank/DDBJ whole genome shotgun (WGS) entry which is preliminary data.</text>
</comment>
<dbReference type="GO" id="GO:0005737">
    <property type="term" value="C:cytoplasm"/>
    <property type="evidence" value="ECO:0007669"/>
    <property type="project" value="UniProtKB-SubCell"/>
</dbReference>
<keyword evidence="5" id="KW-0963">Cytoplasm</keyword>
<keyword evidence="10" id="KW-1185">Reference proteome</keyword>
<evidence type="ECO:0000313" key="10">
    <source>
        <dbReference type="Proteomes" id="UP001329430"/>
    </source>
</evidence>
<evidence type="ECO:0000313" key="9">
    <source>
        <dbReference type="EMBL" id="KAK5640984.1"/>
    </source>
</evidence>
<dbReference type="InterPro" id="IPR001494">
    <property type="entry name" value="Importin-beta_N"/>
</dbReference>
<dbReference type="GO" id="GO:0005634">
    <property type="term" value="C:nucleus"/>
    <property type="evidence" value="ECO:0007669"/>
    <property type="project" value="UniProtKB-SubCell"/>
</dbReference>
<dbReference type="GO" id="GO:0031267">
    <property type="term" value="F:small GTPase binding"/>
    <property type="evidence" value="ECO:0007669"/>
    <property type="project" value="InterPro"/>
</dbReference>
<reference evidence="9 10" key="1">
    <citation type="journal article" date="2024" name="Insects">
        <title>An Improved Chromosome-Level Genome Assembly of the Firefly Pyrocoelia pectoralis.</title>
        <authorList>
            <person name="Fu X."/>
            <person name="Meyer-Rochow V.B."/>
            <person name="Ballantyne L."/>
            <person name="Zhu X."/>
        </authorList>
    </citation>
    <scope>NUCLEOTIDE SEQUENCE [LARGE SCALE GENOMIC DNA]</scope>
    <source>
        <strain evidence="9">XCY_ONT2</strain>
    </source>
</reference>
<dbReference type="SUPFAM" id="SSF48371">
    <property type="entry name" value="ARM repeat"/>
    <property type="match status" value="1"/>
</dbReference>
<comment type="similarity">
    <text evidence="3">Belongs to the exportin family.</text>
</comment>
<evidence type="ECO:0000256" key="3">
    <source>
        <dbReference type="ARBA" id="ARBA00009466"/>
    </source>
</evidence>
<evidence type="ECO:0000256" key="4">
    <source>
        <dbReference type="ARBA" id="ARBA00022448"/>
    </source>
</evidence>
<gene>
    <name evidence="9" type="ORF">RI129_009531</name>
</gene>
<dbReference type="Gene3D" id="1.25.10.10">
    <property type="entry name" value="Leucine-rich Repeat Variant"/>
    <property type="match status" value="1"/>
</dbReference>
<protein>
    <recommendedName>
        <fullName evidence="8">Importin N-terminal domain-containing protein</fullName>
    </recommendedName>
</protein>
<evidence type="ECO:0000256" key="7">
    <source>
        <dbReference type="ARBA" id="ARBA00023242"/>
    </source>
</evidence>
<comment type="subcellular location">
    <subcellularLocation>
        <location evidence="2">Cytoplasm</location>
    </subcellularLocation>
    <subcellularLocation>
        <location evidence="1">Nucleus</location>
    </subcellularLocation>
</comment>
<dbReference type="GO" id="GO:0005049">
    <property type="term" value="F:nuclear export signal receptor activity"/>
    <property type="evidence" value="ECO:0007669"/>
    <property type="project" value="InterPro"/>
</dbReference>
<dbReference type="PANTHER" id="PTHR21452:SF4">
    <property type="entry name" value="EXPORTIN-6"/>
    <property type="match status" value="1"/>
</dbReference>